<dbReference type="GO" id="GO:0071763">
    <property type="term" value="P:nuclear membrane organization"/>
    <property type="evidence" value="ECO:0007669"/>
    <property type="project" value="TreeGrafter"/>
</dbReference>
<evidence type="ECO:0000256" key="5">
    <source>
        <dbReference type="ARBA" id="ARBA00023242"/>
    </source>
</evidence>
<dbReference type="Proteomes" id="UP001165121">
    <property type="component" value="Unassembled WGS sequence"/>
</dbReference>
<keyword evidence="9" id="KW-1185">Reference proteome</keyword>
<organism evidence="8 9">
    <name type="scientific">Phytophthora fragariaefolia</name>
    <dbReference type="NCBI Taxonomy" id="1490495"/>
    <lineage>
        <taxon>Eukaryota</taxon>
        <taxon>Sar</taxon>
        <taxon>Stramenopiles</taxon>
        <taxon>Oomycota</taxon>
        <taxon>Peronosporomycetes</taxon>
        <taxon>Peronosporales</taxon>
        <taxon>Peronosporaceae</taxon>
        <taxon>Phytophthora</taxon>
    </lineage>
</organism>
<gene>
    <name evidence="8" type="ORF">Pfra01_001371000</name>
</gene>
<dbReference type="InterPro" id="IPR018996">
    <property type="entry name" value="Man1/Src1-like_C"/>
</dbReference>
<keyword evidence="2 6" id="KW-0812">Transmembrane</keyword>
<keyword evidence="4 6" id="KW-0472">Membrane</keyword>
<evidence type="ECO:0000256" key="3">
    <source>
        <dbReference type="ARBA" id="ARBA00022989"/>
    </source>
</evidence>
<name>A0A9W6XNS0_9STRA</name>
<sequence length="361" mass="40094">MEDVETDEETTESKIARLSRVVHVGWGHALGWLLAGAVLLCGLVTAAPFVAKLLEPPLPHCDSEWVDASDGSFVLAAPADHFDRAKALQPFIGPAEVAARPACQPCPVYGNCLNGSVISCAPPYVLQYGVCEEDPEVQDTLDQLARSIQSLVVDKAAETACGSVSLWSYLTLDTHAEPARELTASIEVLLADVQVFVTRTVSFGKAVSTLPREYVFNRALDMALRNLKDIFVTEDQKQLVVGGGVVPWSCRAKHQLYSHVKLIAVAVALGSALGFGYRQFLLYRTEHQLVDRFVKEVRFFLLDRTRQTDRFYPADHLRDDLFEKQSLQDRAWLSKSVWPKVAAVVKVDSRITTRLMRLVQR</sequence>
<dbReference type="Pfam" id="PF09402">
    <property type="entry name" value="MSC"/>
    <property type="match status" value="1"/>
</dbReference>
<evidence type="ECO:0000259" key="7">
    <source>
        <dbReference type="Pfam" id="PF09402"/>
    </source>
</evidence>
<accession>A0A9W6XNS0</accession>
<dbReference type="PANTHER" id="PTHR47808:SF2">
    <property type="entry name" value="LEM DOMAIN-CONTAINING PROTEIN 2"/>
    <property type="match status" value="1"/>
</dbReference>
<comment type="caution">
    <text evidence="8">The sequence shown here is derived from an EMBL/GenBank/DDBJ whole genome shotgun (WGS) entry which is preliminary data.</text>
</comment>
<dbReference type="EMBL" id="BSXT01001409">
    <property type="protein sequence ID" value="GMF42206.1"/>
    <property type="molecule type" value="Genomic_DNA"/>
</dbReference>
<evidence type="ECO:0000313" key="9">
    <source>
        <dbReference type="Proteomes" id="UP001165121"/>
    </source>
</evidence>
<evidence type="ECO:0000256" key="4">
    <source>
        <dbReference type="ARBA" id="ARBA00023136"/>
    </source>
</evidence>
<dbReference type="GO" id="GO:0034399">
    <property type="term" value="C:nuclear periphery"/>
    <property type="evidence" value="ECO:0007669"/>
    <property type="project" value="TreeGrafter"/>
</dbReference>
<protein>
    <submittedName>
        <fullName evidence="8">Unnamed protein product</fullName>
    </submittedName>
</protein>
<evidence type="ECO:0000256" key="6">
    <source>
        <dbReference type="SAM" id="Phobius"/>
    </source>
</evidence>
<evidence type="ECO:0000256" key="2">
    <source>
        <dbReference type="ARBA" id="ARBA00022692"/>
    </source>
</evidence>
<evidence type="ECO:0000313" key="8">
    <source>
        <dbReference type="EMBL" id="GMF42206.1"/>
    </source>
</evidence>
<dbReference type="OrthoDB" id="118234at2759"/>
<dbReference type="AlphaFoldDB" id="A0A9W6XNS0"/>
<dbReference type="GO" id="GO:0005637">
    <property type="term" value="C:nuclear inner membrane"/>
    <property type="evidence" value="ECO:0007669"/>
    <property type="project" value="InterPro"/>
</dbReference>
<comment type="subcellular location">
    <subcellularLocation>
        <location evidence="1">Nucleus membrane</location>
    </subcellularLocation>
</comment>
<dbReference type="PANTHER" id="PTHR47808">
    <property type="entry name" value="INNER NUCLEAR MEMBRANE PROTEIN HEH2-RELATED"/>
    <property type="match status" value="1"/>
</dbReference>
<dbReference type="GO" id="GO:0003682">
    <property type="term" value="F:chromatin binding"/>
    <property type="evidence" value="ECO:0007669"/>
    <property type="project" value="InterPro"/>
</dbReference>
<dbReference type="GO" id="GO:0005783">
    <property type="term" value="C:endoplasmic reticulum"/>
    <property type="evidence" value="ECO:0007669"/>
    <property type="project" value="TreeGrafter"/>
</dbReference>
<keyword evidence="5" id="KW-0539">Nucleus</keyword>
<feature type="transmembrane region" description="Helical" evidence="6">
    <location>
        <begin position="29"/>
        <end position="50"/>
    </location>
</feature>
<proteinExistence type="predicted"/>
<evidence type="ECO:0000256" key="1">
    <source>
        <dbReference type="ARBA" id="ARBA00004126"/>
    </source>
</evidence>
<feature type="domain" description="Man1/Src1-like C-terminal" evidence="7">
    <location>
        <begin position="97"/>
        <end position="356"/>
    </location>
</feature>
<dbReference type="InterPro" id="IPR044780">
    <property type="entry name" value="Heh2/Src1"/>
</dbReference>
<keyword evidence="3 6" id="KW-1133">Transmembrane helix</keyword>
<reference evidence="8" key="1">
    <citation type="submission" date="2023-04" db="EMBL/GenBank/DDBJ databases">
        <title>Phytophthora fragariaefolia NBRC 109709.</title>
        <authorList>
            <person name="Ichikawa N."/>
            <person name="Sato H."/>
            <person name="Tonouchi N."/>
        </authorList>
    </citation>
    <scope>NUCLEOTIDE SEQUENCE</scope>
    <source>
        <strain evidence="8">NBRC 109709</strain>
    </source>
</reference>